<dbReference type="PRINTS" id="PR00148">
    <property type="entry name" value="ENOLASE"/>
</dbReference>
<dbReference type="Gene3D" id="3.20.20.120">
    <property type="entry name" value="Enolase-like C-terminal domain"/>
    <property type="match status" value="1"/>
</dbReference>
<feature type="domain" description="Enolase C-terminal TIM barrel" evidence="11">
    <location>
        <begin position="128"/>
        <end position="409"/>
    </location>
</feature>
<gene>
    <name evidence="12" type="ORF">SMD11_7030</name>
</gene>
<comment type="cofactor">
    <cofactor evidence="9">
        <name>Mg(2+)</name>
        <dbReference type="ChEBI" id="CHEBI:18420"/>
    </cofactor>
    <text evidence="9">Mg(2+) is required for catalysis and for stabilizing the dimer.</text>
</comment>
<keyword evidence="9" id="KW-0479">Metal-binding</keyword>
<evidence type="ECO:0000313" key="13">
    <source>
        <dbReference type="Proteomes" id="UP000195755"/>
    </source>
</evidence>
<accession>A0A1Z2LE58</accession>
<comment type="similarity">
    <text evidence="2">Belongs to the enolase family.</text>
</comment>
<dbReference type="SUPFAM" id="SSF51604">
    <property type="entry name" value="Enolase C-terminal domain-like"/>
    <property type="match status" value="1"/>
</dbReference>
<dbReference type="PIRSF" id="PIRSF001400">
    <property type="entry name" value="Enolase"/>
    <property type="match status" value="1"/>
</dbReference>
<evidence type="ECO:0000256" key="9">
    <source>
        <dbReference type="PIRSR" id="PIRSR001400-3"/>
    </source>
</evidence>
<dbReference type="GO" id="GO:0000287">
    <property type="term" value="F:magnesium ion binding"/>
    <property type="evidence" value="ECO:0007669"/>
    <property type="project" value="InterPro"/>
</dbReference>
<keyword evidence="8 12" id="KW-0456">Lyase</keyword>
<feature type="binding site" evidence="9">
    <location>
        <position position="301"/>
    </location>
    <ligand>
        <name>Mg(2+)</name>
        <dbReference type="ChEBI" id="CHEBI:18420"/>
    </ligand>
</feature>
<dbReference type="InterPro" id="IPR029017">
    <property type="entry name" value="Enolase-like_N"/>
</dbReference>
<dbReference type="RefSeq" id="WP_087930172.1">
    <property type="nucleotide sequence ID" value="NZ_CP021744.1"/>
</dbReference>
<reference evidence="12 13" key="1">
    <citation type="submission" date="2017-06" db="EMBL/GenBank/DDBJ databases">
        <title>Streptomyces albireticuli Genome sequencing and assembly.</title>
        <authorList>
            <person name="Wang Y."/>
            <person name="Du B."/>
            <person name="Ding Y."/>
            <person name="Liu H."/>
            <person name="Hou Q."/>
            <person name="Liu K."/>
            <person name="Yao L."/>
            <person name="Wang C."/>
        </authorList>
    </citation>
    <scope>NUCLEOTIDE SEQUENCE [LARGE SCALE GENOMIC DNA]</scope>
    <source>
        <strain evidence="12 13">MDJK11</strain>
    </source>
</reference>
<evidence type="ECO:0000256" key="6">
    <source>
        <dbReference type="ARBA" id="ARBA00022842"/>
    </source>
</evidence>
<dbReference type="UniPathway" id="UPA00109">
    <property type="reaction ID" value="UER00187"/>
</dbReference>
<dbReference type="InterPro" id="IPR020809">
    <property type="entry name" value="Enolase_CS"/>
</dbReference>
<dbReference type="PROSITE" id="PS00164">
    <property type="entry name" value="ENOLASE"/>
    <property type="match status" value="1"/>
</dbReference>
<dbReference type="InterPro" id="IPR020810">
    <property type="entry name" value="Enolase_C"/>
</dbReference>
<dbReference type="OrthoDB" id="9804235at2"/>
<dbReference type="Pfam" id="PF00113">
    <property type="entry name" value="Enolase_C"/>
    <property type="match status" value="1"/>
</dbReference>
<evidence type="ECO:0000313" key="12">
    <source>
        <dbReference type="EMBL" id="ARZ72606.1"/>
    </source>
</evidence>
<keyword evidence="5" id="KW-0964">Secreted</keyword>
<evidence type="ECO:0000256" key="8">
    <source>
        <dbReference type="ARBA" id="ARBA00023239"/>
    </source>
</evidence>
<evidence type="ECO:0000256" key="1">
    <source>
        <dbReference type="ARBA" id="ARBA00005031"/>
    </source>
</evidence>
<evidence type="ECO:0000256" key="5">
    <source>
        <dbReference type="ARBA" id="ARBA00022525"/>
    </source>
</evidence>
<evidence type="ECO:0000256" key="4">
    <source>
        <dbReference type="ARBA" id="ARBA00017068"/>
    </source>
</evidence>
<dbReference type="AlphaFoldDB" id="A0A1Z2LE58"/>
<feature type="region of interest" description="Disordered" evidence="10">
    <location>
        <begin position="393"/>
        <end position="421"/>
    </location>
</feature>
<dbReference type="GO" id="GO:0000015">
    <property type="term" value="C:phosphopyruvate hydratase complex"/>
    <property type="evidence" value="ECO:0007669"/>
    <property type="project" value="InterPro"/>
</dbReference>
<evidence type="ECO:0000256" key="2">
    <source>
        <dbReference type="ARBA" id="ARBA00009604"/>
    </source>
</evidence>
<sequence>MASGLDVPAGIAQVHGRMVLNTHLEWTPEFTIRLADGRTGRGAAPGAETPSVFEARRPDRVPDRDTFAEVRKALAGYSFTQGSLDRLLTERGESWGASVVYGVSVAFFEASRAEDDMELPDGAAPVGEVRCPRLLLNVLNGGMHAYTNPVACDFHEVLLVPRSDDYEAVIDAYLRVLHRVRTALVDFPQRSVGGNRVHDLGPGSNEAALALVEGALKSTGLSGMFGLMVDASAGDWTDGHRHYALPVTGRRLTPEGLTKYWLRLMDRFDLTMLEDPCAESDLDGWRALHAARPAECRLLGDNLTSTLPSELAVKAGMVDGVLLKPDQNGTVSGALRFAAMAGERDLQLVASHRSVETDTLFLVHLATQVEADYFKIGPFSDFSSVMRSNTLLRRRGPGDVPAGRQPGPVPGDPPLTRRDLT</sequence>
<keyword evidence="7" id="KW-0324">Glycolysis</keyword>
<dbReference type="GO" id="GO:0004634">
    <property type="term" value="F:phosphopyruvate hydratase activity"/>
    <property type="evidence" value="ECO:0007669"/>
    <property type="project" value="UniProtKB-EC"/>
</dbReference>
<dbReference type="InterPro" id="IPR036849">
    <property type="entry name" value="Enolase-like_C_sf"/>
</dbReference>
<dbReference type="Proteomes" id="UP000195755">
    <property type="component" value="Chromosome"/>
</dbReference>
<evidence type="ECO:0000259" key="11">
    <source>
        <dbReference type="SMART" id="SM01192"/>
    </source>
</evidence>
<dbReference type="PANTHER" id="PTHR11902">
    <property type="entry name" value="ENOLASE"/>
    <property type="match status" value="1"/>
</dbReference>
<dbReference type="SUPFAM" id="SSF54826">
    <property type="entry name" value="Enolase N-terminal domain-like"/>
    <property type="match status" value="1"/>
</dbReference>
<organism evidence="12 13">
    <name type="scientific">Streptomyces albireticuli</name>
    <dbReference type="NCBI Taxonomy" id="1940"/>
    <lineage>
        <taxon>Bacteria</taxon>
        <taxon>Bacillati</taxon>
        <taxon>Actinomycetota</taxon>
        <taxon>Actinomycetes</taxon>
        <taxon>Kitasatosporales</taxon>
        <taxon>Streptomycetaceae</taxon>
        <taxon>Streptomyces</taxon>
    </lineage>
</organism>
<keyword evidence="6 9" id="KW-0460">Magnesium</keyword>
<dbReference type="KEGG" id="salj:SMD11_7030"/>
<evidence type="ECO:0000256" key="10">
    <source>
        <dbReference type="SAM" id="MobiDB-lite"/>
    </source>
</evidence>
<dbReference type="InterPro" id="IPR000941">
    <property type="entry name" value="Enolase"/>
</dbReference>
<dbReference type="EC" id="4.2.1.11" evidence="3"/>
<comment type="pathway">
    <text evidence="1">Carbohydrate degradation; glycolysis; pyruvate from D-glyceraldehyde 3-phosphate: step 4/5.</text>
</comment>
<protein>
    <recommendedName>
        <fullName evidence="4">Enolase</fullName>
        <ecNumber evidence="3">4.2.1.11</ecNumber>
    </recommendedName>
</protein>
<dbReference type="PANTHER" id="PTHR11902:SF1">
    <property type="entry name" value="ENOLASE"/>
    <property type="match status" value="1"/>
</dbReference>
<dbReference type="EMBL" id="CP021744">
    <property type="protein sequence ID" value="ARZ72606.1"/>
    <property type="molecule type" value="Genomic_DNA"/>
</dbReference>
<dbReference type="SMART" id="SM01192">
    <property type="entry name" value="Enolase_C"/>
    <property type="match status" value="1"/>
</dbReference>
<feature type="binding site" evidence="9">
    <location>
        <position position="274"/>
    </location>
    <ligand>
        <name>Mg(2+)</name>
        <dbReference type="ChEBI" id="CHEBI:18420"/>
    </ligand>
</feature>
<evidence type="ECO:0000256" key="7">
    <source>
        <dbReference type="ARBA" id="ARBA00023152"/>
    </source>
</evidence>
<dbReference type="GO" id="GO:0006096">
    <property type="term" value="P:glycolytic process"/>
    <property type="evidence" value="ECO:0007669"/>
    <property type="project" value="UniProtKB-UniPathway"/>
</dbReference>
<proteinExistence type="inferred from homology"/>
<evidence type="ECO:0000256" key="3">
    <source>
        <dbReference type="ARBA" id="ARBA00012058"/>
    </source>
</evidence>
<name>A0A1Z2LE58_9ACTN</name>